<dbReference type="Gene3D" id="3.30.1380.10">
    <property type="match status" value="1"/>
</dbReference>
<evidence type="ECO:0000313" key="3">
    <source>
        <dbReference type="EMBL" id="NII41124.1"/>
    </source>
</evidence>
<evidence type="ECO:0000259" key="2">
    <source>
        <dbReference type="Pfam" id="PF02557"/>
    </source>
</evidence>
<accession>A0ABX0TAD8</accession>
<proteinExistence type="predicted"/>
<dbReference type="InterPro" id="IPR052179">
    <property type="entry name" value="DD-CPase-like"/>
</dbReference>
<evidence type="ECO:0000256" key="1">
    <source>
        <dbReference type="SAM" id="SignalP"/>
    </source>
</evidence>
<dbReference type="PANTHER" id="PTHR34385:SF1">
    <property type="entry name" value="PEPTIDOGLYCAN L-ALANYL-D-GLUTAMATE ENDOPEPTIDASE CWLK"/>
    <property type="match status" value="1"/>
</dbReference>
<evidence type="ECO:0000313" key="4">
    <source>
        <dbReference type="Proteomes" id="UP001318300"/>
    </source>
</evidence>
<dbReference type="SUPFAM" id="SSF89372">
    <property type="entry name" value="Fucose-specific lectin"/>
    <property type="match status" value="1"/>
</dbReference>
<dbReference type="InterPro" id="IPR003709">
    <property type="entry name" value="VanY-like_core_dom"/>
</dbReference>
<dbReference type="PANTHER" id="PTHR34385">
    <property type="entry name" value="D-ALANYL-D-ALANINE CARBOXYPEPTIDASE"/>
    <property type="match status" value="1"/>
</dbReference>
<comment type="caution">
    <text evidence="3">The sequence shown here is derived from an EMBL/GenBank/DDBJ whole genome shotgun (WGS) entry which is preliminary data.</text>
</comment>
<protein>
    <recommendedName>
        <fullName evidence="2">D-alanyl-D-alanine carboxypeptidase-like core domain-containing protein</fullName>
    </recommendedName>
</protein>
<feature type="domain" description="D-alanyl-D-alanine carboxypeptidase-like core" evidence="2">
    <location>
        <begin position="83"/>
        <end position="195"/>
    </location>
</feature>
<organism evidence="3 4">
    <name type="scientific">Curtobacterium salicis</name>
    <dbReference type="NCBI Taxonomy" id="1779862"/>
    <lineage>
        <taxon>Bacteria</taxon>
        <taxon>Bacillati</taxon>
        <taxon>Actinomycetota</taxon>
        <taxon>Actinomycetes</taxon>
        <taxon>Micrococcales</taxon>
        <taxon>Microbacteriaceae</taxon>
        <taxon>Curtobacterium</taxon>
    </lineage>
</organism>
<dbReference type="RefSeq" id="WP_208385800.1">
    <property type="nucleotide sequence ID" value="NZ_JAAOYO010000003.1"/>
</dbReference>
<name>A0ABX0TAD8_9MICO</name>
<dbReference type="SUPFAM" id="SSF55166">
    <property type="entry name" value="Hedgehog/DD-peptidase"/>
    <property type="match status" value="1"/>
</dbReference>
<gene>
    <name evidence="3" type="ORF">E9228_001771</name>
</gene>
<keyword evidence="1" id="KW-0732">Signal</keyword>
<dbReference type="CDD" id="cd14814">
    <property type="entry name" value="Peptidase_M15"/>
    <property type="match status" value="1"/>
</dbReference>
<feature type="signal peptide" evidence="1">
    <location>
        <begin position="1"/>
        <end position="28"/>
    </location>
</feature>
<dbReference type="InterPro" id="IPR009045">
    <property type="entry name" value="Zn_M74/Hedgehog-like"/>
</dbReference>
<sequence>MSRRSVLLFAGAAAFSVAMLRGTTGAVAAEASNLTLPSYPDASSTERDRSFAVRAAADYPNGQIPDSALAFVAVSTTGLGDQYLVDTAAAAFSALSAAFENALGKSLTVAEAYRDLARQQYLYDGWIAKEPGFNLAAEPGTSVHGLGRAVDFSGGVNSYGTPEKTWMNANAPKYGWQPKGDGFSPQEPWHFEYDGSYNAVPAVASSVAVPGDNGTLWIWNGTASKTGLAVNTGVPIAAGTSPAIAFNGSDLAVALVTTGNVFATWVGRAGQKGQSRATTVGIMPGTSPAIVPLSDGRYAAAFQGTTGELWTWRGIAGTSGVATSTGRTMAAGTSPSITTVGSGISVAYQGTDRSLVTWYGQPTETGQVRSTGVGMKAGTSPSITRVNGSTVSVAVQANTGGLWIWTGRPGASGTGVEAGMGMKAGTSPSITLIGDELAVAAQANTGDLWTWHGAPGDRGVARKIDVGMAAGTSPSIAVTGTQLAVSLRANSGSLWTWAGGSGEAGKAAAGGIGISASPSTV</sequence>
<reference evidence="3 4" key="1">
    <citation type="submission" date="2020-03" db="EMBL/GenBank/DDBJ databases">
        <title>Above-ground endophytic microbial communities from plants in different locations in the United States.</title>
        <authorList>
            <person name="Frank C."/>
        </authorList>
    </citation>
    <scope>NUCLEOTIDE SEQUENCE [LARGE SCALE GENOMIC DNA]</scope>
    <source>
        <strain evidence="3 4">WW7</strain>
    </source>
</reference>
<dbReference type="EMBL" id="JAAOYO010000003">
    <property type="protein sequence ID" value="NII41124.1"/>
    <property type="molecule type" value="Genomic_DNA"/>
</dbReference>
<dbReference type="Proteomes" id="UP001318300">
    <property type="component" value="Unassembled WGS sequence"/>
</dbReference>
<feature type="chain" id="PRO_5046442835" description="D-alanyl-D-alanine carboxypeptidase-like core domain-containing protein" evidence="1">
    <location>
        <begin position="29"/>
        <end position="521"/>
    </location>
</feature>
<dbReference type="Pfam" id="PF02557">
    <property type="entry name" value="VanY"/>
    <property type="match status" value="1"/>
</dbReference>
<keyword evidence="4" id="KW-1185">Reference proteome</keyword>